<comment type="caution">
    <text evidence="1">The sequence shown here is derived from an EMBL/GenBank/DDBJ whole genome shotgun (WGS) entry which is preliminary data.</text>
</comment>
<name>A0A371FNT1_MUCPR</name>
<keyword evidence="2" id="KW-1185">Reference proteome</keyword>
<protein>
    <submittedName>
        <fullName evidence="1">Uncharacterized protein</fullName>
    </submittedName>
</protein>
<dbReference type="EMBL" id="QJKJ01008371">
    <property type="protein sequence ID" value="RDX79979.1"/>
    <property type="molecule type" value="Genomic_DNA"/>
</dbReference>
<reference evidence="1" key="1">
    <citation type="submission" date="2018-05" db="EMBL/GenBank/DDBJ databases">
        <title>Draft genome of Mucuna pruriens seed.</title>
        <authorList>
            <person name="Nnadi N.E."/>
            <person name="Vos R."/>
            <person name="Hasami M.H."/>
            <person name="Devisetty U.K."/>
            <person name="Aguiy J.C."/>
        </authorList>
    </citation>
    <scope>NUCLEOTIDE SEQUENCE [LARGE SCALE GENOMIC DNA]</scope>
    <source>
        <strain evidence="1">JCA_2017</strain>
    </source>
</reference>
<organism evidence="1 2">
    <name type="scientific">Mucuna pruriens</name>
    <name type="common">Velvet bean</name>
    <name type="synonym">Dolichos pruriens</name>
    <dbReference type="NCBI Taxonomy" id="157652"/>
    <lineage>
        <taxon>Eukaryota</taxon>
        <taxon>Viridiplantae</taxon>
        <taxon>Streptophyta</taxon>
        <taxon>Embryophyta</taxon>
        <taxon>Tracheophyta</taxon>
        <taxon>Spermatophyta</taxon>
        <taxon>Magnoliopsida</taxon>
        <taxon>eudicotyledons</taxon>
        <taxon>Gunneridae</taxon>
        <taxon>Pentapetalae</taxon>
        <taxon>rosids</taxon>
        <taxon>fabids</taxon>
        <taxon>Fabales</taxon>
        <taxon>Fabaceae</taxon>
        <taxon>Papilionoideae</taxon>
        <taxon>50 kb inversion clade</taxon>
        <taxon>NPAAA clade</taxon>
        <taxon>indigoferoid/millettioid clade</taxon>
        <taxon>Phaseoleae</taxon>
        <taxon>Mucuna</taxon>
    </lineage>
</organism>
<dbReference type="Proteomes" id="UP000257109">
    <property type="component" value="Unassembled WGS sequence"/>
</dbReference>
<sequence>MSEKGFGLNHDQEVQRLQNDNLFDELIDFQQIRSLNKYIINFEYMLVEFMASAFHNDHHGRTVNQLSIAYDAYGFHAPSGQLYYGIEEPYLL</sequence>
<evidence type="ECO:0000313" key="1">
    <source>
        <dbReference type="EMBL" id="RDX79979.1"/>
    </source>
</evidence>
<evidence type="ECO:0000313" key="2">
    <source>
        <dbReference type="Proteomes" id="UP000257109"/>
    </source>
</evidence>
<accession>A0A371FNT1</accession>
<feature type="non-terminal residue" evidence="1">
    <location>
        <position position="1"/>
    </location>
</feature>
<gene>
    <name evidence="1" type="ORF">CR513_39523</name>
</gene>
<dbReference type="AlphaFoldDB" id="A0A371FNT1"/>
<proteinExistence type="predicted"/>